<dbReference type="VEuPathDB" id="HostDB:ENSMUSG00000066952"/>
<accession>A0A0J9YUE0</accession>
<keyword evidence="4" id="KW-1185">Reference proteome</keyword>
<proteinExistence type="predicted"/>
<protein>
    <submittedName>
        <fullName evidence="2">Myosin 1H</fullName>
    </submittedName>
</protein>
<reference evidence="2 4" key="2">
    <citation type="journal article" date="2011" name="PLoS Biol.">
        <title>Modernizing reference genome assemblies.</title>
        <authorList>
            <person name="Church D.M."/>
            <person name="Schneider V.A."/>
            <person name="Graves T."/>
            <person name="Auger K."/>
            <person name="Cunningham F."/>
            <person name="Bouk N."/>
            <person name="Chen H.C."/>
            <person name="Agarwala R."/>
            <person name="McLaren W.M."/>
            <person name="Ritchie G.R."/>
            <person name="Albracht D."/>
            <person name="Kremitzki M."/>
            <person name="Rock S."/>
            <person name="Kotkiewicz H."/>
            <person name="Kremitzki C."/>
            <person name="Wollam A."/>
            <person name="Trani L."/>
            <person name="Fulton L."/>
            <person name="Fulton R."/>
            <person name="Matthews L."/>
            <person name="Whitehead S."/>
            <person name="Chow W."/>
            <person name="Torrance J."/>
            <person name="Dunn M."/>
            <person name="Harden G."/>
            <person name="Threadgold G."/>
            <person name="Wood J."/>
            <person name="Collins J."/>
            <person name="Heath P."/>
            <person name="Griffiths G."/>
            <person name="Pelan S."/>
            <person name="Grafham D."/>
            <person name="Eichler E.E."/>
            <person name="Weinstock G."/>
            <person name="Mardis E.R."/>
            <person name="Wilson R.K."/>
            <person name="Howe K."/>
            <person name="Flicek P."/>
            <person name="Hubbard T."/>
        </authorList>
    </citation>
    <scope>NUCLEOTIDE SEQUENCE [LARGE SCALE GENOMIC DNA]</scope>
    <source>
        <strain evidence="2 4">C57BL/6J</strain>
    </source>
</reference>
<evidence type="ECO:0000313" key="4">
    <source>
        <dbReference type="Proteomes" id="UP000000589"/>
    </source>
</evidence>
<evidence type="ECO:0000313" key="2">
    <source>
        <dbReference type="Ensembl" id="ENSMUSP00000144133.2"/>
    </source>
</evidence>
<dbReference type="InterPro" id="IPR010926">
    <property type="entry name" value="Myosin_TH1"/>
</dbReference>
<reference evidence="2" key="3">
    <citation type="submission" date="2025-08" db="UniProtKB">
        <authorList>
            <consortium name="Ensembl"/>
        </authorList>
    </citation>
    <scope>IDENTIFICATION</scope>
    <source>
        <strain evidence="2">C57BL/6J</strain>
    </source>
</reference>
<gene>
    <name evidence="2 3" type="primary">Myo1h</name>
</gene>
<dbReference type="Bgee" id="ENSMUSG00000066952">
    <property type="expression patterns" value="Expressed in ascending aorta and 86 other cell types or tissues"/>
</dbReference>
<dbReference type="GO" id="GO:0003774">
    <property type="term" value="F:cytoskeletal motor activity"/>
    <property type="evidence" value="ECO:0007669"/>
    <property type="project" value="InterPro"/>
</dbReference>
<dbReference type="Antibodypedia" id="48152">
    <property type="antibodies" value="37 antibodies from 13 providers"/>
</dbReference>
<feature type="domain" description="TH1" evidence="1">
    <location>
        <begin position="1"/>
        <end position="186"/>
    </location>
</feature>
<dbReference type="AlphaFoldDB" id="A0A0J9YUE0"/>
<sequence>MCTRNLVRKYCRGISAERKAMMQQKVVTSEIFRGKKEGYAESLNQLFAGSRLDESNINPKVLQLLGSEKIQRSAYLVELSKVKQKIEYAAVRGVSTSSLSDGILVIHISPADKQQKGDVILQCEHIFEVATKLAMLIRKEHTVRVVQGSLQFYVSPGREGTIVFETGEEDQVYKDKNGQLRVVSAGKKT</sequence>
<dbReference type="Pfam" id="PF06017">
    <property type="entry name" value="Myosin_TH1"/>
    <property type="match status" value="1"/>
</dbReference>
<dbReference type="Ensembl" id="ENSMUST00000196467.5">
    <property type="protein sequence ID" value="ENSMUSP00000144133.2"/>
    <property type="gene ID" value="ENSMUSG00000066952.12"/>
</dbReference>
<reference evidence="2" key="4">
    <citation type="submission" date="2025-09" db="UniProtKB">
        <authorList>
            <consortium name="Ensembl"/>
        </authorList>
    </citation>
    <scope>IDENTIFICATION</scope>
    <source>
        <strain evidence="2">C57BL/6J</strain>
    </source>
</reference>
<evidence type="ECO:0000259" key="1">
    <source>
        <dbReference type="PROSITE" id="PS51757"/>
    </source>
</evidence>
<evidence type="ECO:0000313" key="3">
    <source>
        <dbReference type="MGI" id="MGI:1914674"/>
    </source>
</evidence>
<dbReference type="AGR" id="MGI:1914674"/>
<organism evidence="2 4">
    <name type="scientific">Mus musculus</name>
    <name type="common">Mouse</name>
    <dbReference type="NCBI Taxonomy" id="10090"/>
    <lineage>
        <taxon>Eukaryota</taxon>
        <taxon>Metazoa</taxon>
        <taxon>Chordata</taxon>
        <taxon>Craniata</taxon>
        <taxon>Vertebrata</taxon>
        <taxon>Euteleostomi</taxon>
        <taxon>Mammalia</taxon>
        <taxon>Eutheria</taxon>
        <taxon>Euarchontoglires</taxon>
        <taxon>Glires</taxon>
        <taxon>Rodentia</taxon>
        <taxon>Myomorpha</taxon>
        <taxon>Muroidea</taxon>
        <taxon>Muridae</taxon>
        <taxon>Murinae</taxon>
        <taxon>Mus</taxon>
        <taxon>Mus</taxon>
    </lineage>
</organism>
<dbReference type="GO" id="GO:0016459">
    <property type="term" value="C:myosin complex"/>
    <property type="evidence" value="ECO:0007669"/>
    <property type="project" value="InterPro"/>
</dbReference>
<name>A0A0J9YUE0_MOUSE</name>
<dbReference type="Proteomes" id="UP000000589">
    <property type="component" value="Chromosome 5"/>
</dbReference>
<dbReference type="GeneTree" id="ENSGT00940000156430"/>
<dbReference type="SMR" id="A0A0J9YUE0"/>
<reference evidence="2 4" key="1">
    <citation type="journal article" date="2009" name="PLoS Biol.">
        <title>Lineage-specific biology revealed by a finished genome assembly of the mouse.</title>
        <authorList>
            <consortium name="Mouse Genome Sequencing Consortium"/>
            <person name="Church D.M."/>
            <person name="Goodstadt L."/>
            <person name="Hillier L.W."/>
            <person name="Zody M.C."/>
            <person name="Goldstein S."/>
            <person name="She X."/>
            <person name="Bult C.J."/>
            <person name="Agarwala R."/>
            <person name="Cherry J.L."/>
            <person name="DiCuccio M."/>
            <person name="Hlavina W."/>
            <person name="Kapustin Y."/>
            <person name="Meric P."/>
            <person name="Maglott D."/>
            <person name="Birtle Z."/>
            <person name="Marques A.C."/>
            <person name="Graves T."/>
            <person name="Zhou S."/>
            <person name="Teague B."/>
            <person name="Potamousis K."/>
            <person name="Churas C."/>
            <person name="Place M."/>
            <person name="Herschleb J."/>
            <person name="Runnheim R."/>
            <person name="Forrest D."/>
            <person name="Amos-Landgraf J."/>
            <person name="Schwartz D.C."/>
            <person name="Cheng Z."/>
            <person name="Lindblad-Toh K."/>
            <person name="Eichler E.E."/>
            <person name="Ponting C.P."/>
        </authorList>
    </citation>
    <scope>NUCLEOTIDE SEQUENCE [LARGE SCALE GENOMIC DNA]</scope>
    <source>
        <strain evidence="2 4">C57BL/6J</strain>
    </source>
</reference>
<dbReference type="MGI" id="MGI:1914674">
    <property type="gene designation" value="Myo1h"/>
</dbReference>
<dbReference type="ExpressionAtlas" id="A0A0J9YUE0">
    <property type="expression patterns" value="baseline and differential"/>
</dbReference>
<dbReference type="PROSITE" id="PS51757">
    <property type="entry name" value="TH1"/>
    <property type="match status" value="1"/>
</dbReference>